<evidence type="ECO:0000256" key="10">
    <source>
        <dbReference type="ARBA" id="ARBA00023180"/>
    </source>
</evidence>
<evidence type="ECO:0000256" key="13">
    <source>
        <dbReference type="RuleBase" id="RU363127"/>
    </source>
</evidence>
<accession>A0ABC9AJ74</accession>
<comment type="similarity">
    <text evidence="2 13">Belongs to the glycosyltransferase 43 family.</text>
</comment>
<comment type="subcellular location">
    <subcellularLocation>
        <location evidence="1 13">Golgi apparatus membrane</location>
        <topology evidence="1 13">Single-pass type II membrane protein</topology>
    </subcellularLocation>
</comment>
<evidence type="ECO:0000256" key="9">
    <source>
        <dbReference type="ARBA" id="ARBA00023136"/>
    </source>
</evidence>
<gene>
    <name evidence="15" type="ORF">URODEC1_LOCUS54470</name>
</gene>
<feature type="compositionally biased region" description="Basic and acidic residues" evidence="14">
    <location>
        <begin position="352"/>
        <end position="362"/>
    </location>
</feature>
<evidence type="ECO:0000313" key="15">
    <source>
        <dbReference type="EMBL" id="CAL4977992.1"/>
    </source>
</evidence>
<name>A0ABC9AJ74_9POAL</name>
<evidence type="ECO:0000256" key="3">
    <source>
        <dbReference type="ARBA" id="ARBA00022676"/>
    </source>
</evidence>
<feature type="region of interest" description="Disordered" evidence="14">
    <location>
        <begin position="343"/>
        <end position="362"/>
    </location>
</feature>
<organism evidence="15 16">
    <name type="scientific">Urochloa decumbens</name>
    <dbReference type="NCBI Taxonomy" id="240449"/>
    <lineage>
        <taxon>Eukaryota</taxon>
        <taxon>Viridiplantae</taxon>
        <taxon>Streptophyta</taxon>
        <taxon>Embryophyta</taxon>
        <taxon>Tracheophyta</taxon>
        <taxon>Spermatophyta</taxon>
        <taxon>Magnoliopsida</taxon>
        <taxon>Liliopsida</taxon>
        <taxon>Poales</taxon>
        <taxon>Poaceae</taxon>
        <taxon>PACMAD clade</taxon>
        <taxon>Panicoideae</taxon>
        <taxon>Panicodae</taxon>
        <taxon>Paniceae</taxon>
        <taxon>Melinidinae</taxon>
        <taxon>Urochloa</taxon>
    </lineage>
</organism>
<evidence type="ECO:0000256" key="4">
    <source>
        <dbReference type="ARBA" id="ARBA00022679"/>
    </source>
</evidence>
<dbReference type="Proteomes" id="UP001497457">
    <property type="component" value="Chromosome 20rd"/>
</dbReference>
<dbReference type="GO" id="GO:0071555">
    <property type="term" value="P:cell wall organization"/>
    <property type="evidence" value="ECO:0007669"/>
    <property type="project" value="UniProtKB-KW"/>
</dbReference>
<keyword evidence="3" id="KW-0328">Glycosyltransferase</keyword>
<keyword evidence="16" id="KW-1185">Reference proteome</keyword>
<evidence type="ECO:0000256" key="5">
    <source>
        <dbReference type="ARBA" id="ARBA00022692"/>
    </source>
</evidence>
<evidence type="ECO:0000256" key="8">
    <source>
        <dbReference type="ARBA" id="ARBA00023034"/>
    </source>
</evidence>
<proteinExistence type="inferred from homology"/>
<dbReference type="Pfam" id="PF03360">
    <property type="entry name" value="Glyco_transf_43"/>
    <property type="match status" value="1"/>
</dbReference>
<protein>
    <recommendedName>
        <fullName evidence="13">Glycosyltransferases</fullName>
        <ecNumber evidence="13">2.4.-.-</ecNumber>
    </recommendedName>
</protein>
<dbReference type="GO" id="GO:0000139">
    <property type="term" value="C:Golgi membrane"/>
    <property type="evidence" value="ECO:0007669"/>
    <property type="project" value="UniProtKB-SubCell"/>
</dbReference>
<keyword evidence="9" id="KW-0472">Membrane</keyword>
<dbReference type="AlphaFoldDB" id="A0ABC9AJ74"/>
<keyword evidence="8 13" id="KW-0333">Golgi apparatus</keyword>
<dbReference type="EC" id="2.4.-.-" evidence="13"/>
<dbReference type="SUPFAM" id="SSF53448">
    <property type="entry name" value="Nucleotide-diphospho-sugar transferases"/>
    <property type="match status" value="1"/>
</dbReference>
<comment type="function">
    <text evidence="13">Involved in the synthesis of glucuronoxylan hemicellulose in secondary cell walls.</text>
</comment>
<keyword evidence="4 13" id="KW-0808">Transferase</keyword>
<dbReference type="PANTHER" id="PTHR10896">
    <property type="entry name" value="GALACTOSYLGALACTOSYLXYLOSYLPROTEIN 3-BETA-GLUCURONOSYLTRANSFERASE BETA-1,3-GLUCURONYLTRANSFERASE"/>
    <property type="match status" value="1"/>
</dbReference>
<keyword evidence="5" id="KW-0812">Transmembrane</keyword>
<evidence type="ECO:0000256" key="1">
    <source>
        <dbReference type="ARBA" id="ARBA00004323"/>
    </source>
</evidence>
<evidence type="ECO:0000256" key="2">
    <source>
        <dbReference type="ARBA" id="ARBA00007706"/>
    </source>
</evidence>
<evidence type="ECO:0000256" key="14">
    <source>
        <dbReference type="SAM" id="MobiDB-lite"/>
    </source>
</evidence>
<keyword evidence="7" id="KW-1133">Transmembrane helix</keyword>
<dbReference type="FunFam" id="3.90.550.10:FF:000262">
    <property type="entry name" value="Glycosyltransferases"/>
    <property type="match status" value="1"/>
</dbReference>
<dbReference type="GO" id="GO:0016757">
    <property type="term" value="F:glycosyltransferase activity"/>
    <property type="evidence" value="ECO:0007669"/>
    <property type="project" value="UniProtKB-KW"/>
</dbReference>
<keyword evidence="6 13" id="KW-0735">Signal-anchor</keyword>
<dbReference type="InterPro" id="IPR005027">
    <property type="entry name" value="Glyco_trans_43"/>
</dbReference>
<dbReference type="PANTHER" id="PTHR10896:SF32">
    <property type="entry name" value="GLUCURONOSYLTRANSFERASE OS01G0157700-RELATED"/>
    <property type="match status" value="1"/>
</dbReference>
<evidence type="ECO:0000256" key="6">
    <source>
        <dbReference type="ARBA" id="ARBA00022968"/>
    </source>
</evidence>
<feature type="region of interest" description="Disordered" evidence="14">
    <location>
        <begin position="240"/>
        <end position="264"/>
    </location>
</feature>
<dbReference type="InterPro" id="IPR029044">
    <property type="entry name" value="Nucleotide-diphossugar_trans"/>
</dbReference>
<sequence length="362" mass="39453">MEPADRSKKRLQPWIKAAVHFSLCFAVGALTALAPLAATGAPSATNIRASFLGGPFNSAQQAVAAAPAEPPVPDLGLLLIVTATRPATRPDGGMAQDASLARLAHTLRHVAPPLLWIVVGAANRTTAARAVRVLRGTGVMFRHLTYDARNFTGADAVTGDEEDRQRNVALSHIERHRLNGVVHFAGASSIYDLRFFQEVRQIRGFAAWPVAKISAAEQRITVEAPTCNLSQITGWYSKDSSTNGTSTSMGAVDTNASNRNSSSEPSKISIYGIGFRSSLLWDSGRPLIRRNSSEEATQDFLQIVQQMAIEDENKLKGITYDCSESRIMLWHLDMPKFTVISEEQGTRQQHSVMERDEDKPTT</sequence>
<evidence type="ECO:0000256" key="12">
    <source>
        <dbReference type="PIRSR" id="PIRSR605027-4"/>
    </source>
</evidence>
<feature type="site" description="Interaction with galactose moiety of substrate glycoprotein" evidence="12">
    <location>
        <position position="223"/>
    </location>
</feature>
<dbReference type="Gene3D" id="3.90.550.10">
    <property type="entry name" value="Spore Coat Polysaccharide Biosynthesis Protein SpsA, Chain A"/>
    <property type="match status" value="1"/>
</dbReference>
<dbReference type="EMBL" id="OZ075130">
    <property type="protein sequence ID" value="CAL4977992.1"/>
    <property type="molecule type" value="Genomic_DNA"/>
</dbReference>
<keyword evidence="11 13" id="KW-0961">Cell wall biogenesis/degradation</keyword>
<evidence type="ECO:0000313" key="16">
    <source>
        <dbReference type="Proteomes" id="UP001497457"/>
    </source>
</evidence>
<evidence type="ECO:0000256" key="11">
    <source>
        <dbReference type="ARBA" id="ARBA00023316"/>
    </source>
</evidence>
<keyword evidence="10" id="KW-0325">Glycoprotein</keyword>
<evidence type="ECO:0000256" key="7">
    <source>
        <dbReference type="ARBA" id="ARBA00022989"/>
    </source>
</evidence>
<reference evidence="15" key="1">
    <citation type="submission" date="2024-10" db="EMBL/GenBank/DDBJ databases">
        <authorList>
            <person name="Ryan C."/>
        </authorList>
    </citation>
    <scope>NUCLEOTIDE SEQUENCE [LARGE SCALE GENOMIC DNA]</scope>
</reference>